<reference evidence="4 5" key="1">
    <citation type="journal article" date="2014" name="Appl. Environ. Microbiol.">
        <title>Elucidation of insertion elements encoded on plasmids and in vitro construction of shuttle vectors from the toxic cyanobacterium Planktothrix.</title>
        <authorList>
            <person name="Christiansen G."/>
            <person name="Goesmann A."/>
            <person name="Kurmayer R."/>
        </authorList>
    </citation>
    <scope>NUCLEOTIDE SEQUENCE [LARGE SCALE GENOMIC DNA]</scope>
    <source>
        <strain evidence="4 5">NIVA-CYA 126/8</strain>
    </source>
</reference>
<dbReference type="SUPFAM" id="SSF48452">
    <property type="entry name" value="TPR-like"/>
    <property type="match status" value="2"/>
</dbReference>
<organism evidence="4 5">
    <name type="scientific">Planktothrix agardhii (strain NIVA-CYA 126/8)</name>
    <dbReference type="NCBI Taxonomy" id="388467"/>
    <lineage>
        <taxon>Bacteria</taxon>
        <taxon>Bacillati</taxon>
        <taxon>Cyanobacteriota</taxon>
        <taxon>Cyanophyceae</taxon>
        <taxon>Oscillatoriophycideae</taxon>
        <taxon>Oscillatoriales</taxon>
        <taxon>Microcoleaceae</taxon>
        <taxon>Planktothrix</taxon>
    </lineage>
</organism>
<evidence type="ECO:0000313" key="4">
    <source>
        <dbReference type="EMBL" id="KEI65601.1"/>
    </source>
</evidence>
<dbReference type="EMBL" id="CM002803">
    <property type="protein sequence ID" value="KEI65601.1"/>
    <property type="molecule type" value="Genomic_DNA"/>
</dbReference>
<evidence type="ECO:0000259" key="3">
    <source>
        <dbReference type="Pfam" id="PF26355"/>
    </source>
</evidence>
<dbReference type="Gene3D" id="1.25.40.10">
    <property type="entry name" value="Tetratricopeptide repeat domain"/>
    <property type="match status" value="3"/>
</dbReference>
<evidence type="ECO:0000256" key="1">
    <source>
        <dbReference type="PROSITE-ProRule" id="PRU00339"/>
    </source>
</evidence>
<dbReference type="HOGENOM" id="CLU_351204_0_0_3"/>
<dbReference type="InterPro" id="IPR011990">
    <property type="entry name" value="TPR-like_helical_dom_sf"/>
</dbReference>
<feature type="domain" description="vWA-MoxR associated protein N-terminal HTH" evidence="3">
    <location>
        <begin position="5"/>
        <end position="91"/>
    </location>
</feature>
<dbReference type="Pfam" id="PF26355">
    <property type="entry name" value="HTH_VMAP-M9"/>
    <property type="match status" value="1"/>
</dbReference>
<proteinExistence type="predicted"/>
<dbReference type="SMART" id="SM00028">
    <property type="entry name" value="TPR"/>
    <property type="match status" value="6"/>
</dbReference>
<feature type="repeat" description="TPR" evidence="1">
    <location>
        <begin position="792"/>
        <end position="825"/>
    </location>
</feature>
<sequence length="839" mass="96847">MDTSMDIDSALGFISSQLMAKKLKTLSTLETTILKEAWRGKDGKSYDETGNSEGFAGESVKTAAYKLWRRLSNLCGEKVNRDNVQAVVERYYNKVAIASPSTPIPSAPNSIDSNNAIAIAENIVNENINFIGRENAIAHLQTKINQGAKIILIQAAAGIGKTTLATEFLKNQNFDKILYLTMAKERENISPVESIVEEWLKKDFEEEPGRDFMVSLGRLRRLLQNQKIGILIDNLEPALDSEFRFIEPHRSYIELLRMLTDPMVQSVTLITSRERLCEGDITVETYRLPELDYCAWKQYFEYYQINNYESILTEMHKSYGGNAKAMRILCGAIQENDQGDIQAYWNCNKAEILAKRDLKDLVNSQFKRLQKLDINAFKLLCRLGCYRYQDVPTVPDNGLLCLLWDVPEGEQRRVIESLKNRSLVEFNQGEYWLHPMIREEAISRLRSSEDWENANRKAAEFWLKNSSEIKSLANIIILFFESFHHYCTILDWSSAFKILEKKVDFDDFNHKLSTQVRYWGYSQYLIDSLNKLEGKLSNINDDEAQRLGHIGVSFYYLSNYTKAIEYLERVQELFKNTSAYYYTRAMYWLGKSHARLGNFSLALSYGDQALEQVEKLKKRQEDYGSNECATLNVIGSIYMGLGEYEKAIENHKEVLKLSPKSRIRYFRNEGDALAYIACCELAMGNYTEAINTIQESIRIFQQVQDYVSECIAQCFLGEFYLLDGQIENAGQTIESIENLRKKIRYFHPGLKTYWCKMQAAFSLYKNDYNQAIKLYEESIAINQDIGAKCDLAEAYYQLALTYQKMGERENSKPNFDKAIKLFEEIEAPRQVERVIKSII</sequence>
<dbReference type="Proteomes" id="UP000027395">
    <property type="component" value="Chromosome"/>
</dbReference>
<keyword evidence="1" id="KW-0802">TPR repeat</keyword>
<feature type="repeat" description="TPR" evidence="1">
    <location>
        <begin position="628"/>
        <end position="661"/>
    </location>
</feature>
<dbReference type="PROSITE" id="PS50005">
    <property type="entry name" value="TPR"/>
    <property type="match status" value="2"/>
</dbReference>
<accession>A0A073CBV9</accession>
<dbReference type="STRING" id="388467.A19Y_0384"/>
<dbReference type="eggNOG" id="COG0457">
    <property type="taxonomic scope" value="Bacteria"/>
</dbReference>
<gene>
    <name evidence="4" type="ORF">A19Y_0384</name>
</gene>
<dbReference type="Pfam" id="PF00931">
    <property type="entry name" value="NB-ARC"/>
    <property type="match status" value="1"/>
</dbReference>
<protein>
    <submittedName>
        <fullName evidence="4">Uncharacterized protein</fullName>
    </submittedName>
</protein>
<name>A0A073CBV9_PLAA1</name>
<dbReference type="InterPro" id="IPR019734">
    <property type="entry name" value="TPR_rpt"/>
</dbReference>
<dbReference type="Pfam" id="PF13181">
    <property type="entry name" value="TPR_8"/>
    <property type="match status" value="1"/>
</dbReference>
<dbReference type="PANTHER" id="PTHR10098">
    <property type="entry name" value="RAPSYN-RELATED"/>
    <property type="match status" value="1"/>
</dbReference>
<dbReference type="AlphaFoldDB" id="A0A073CBV9"/>
<keyword evidence="5" id="KW-1185">Reference proteome</keyword>
<dbReference type="PATRIC" id="fig|388467.6.peg.336"/>
<dbReference type="InterPro" id="IPR058651">
    <property type="entry name" value="HTH_VMAP-M9"/>
</dbReference>
<dbReference type="InterPro" id="IPR002182">
    <property type="entry name" value="NB-ARC"/>
</dbReference>
<feature type="domain" description="NB-ARC" evidence="2">
    <location>
        <begin position="138"/>
        <end position="234"/>
    </location>
</feature>
<dbReference type="Pfam" id="PF13424">
    <property type="entry name" value="TPR_12"/>
    <property type="match status" value="1"/>
</dbReference>
<evidence type="ECO:0000313" key="5">
    <source>
        <dbReference type="Proteomes" id="UP000027395"/>
    </source>
</evidence>
<evidence type="ECO:0000259" key="2">
    <source>
        <dbReference type="Pfam" id="PF00931"/>
    </source>
</evidence>
<dbReference type="InterPro" id="IPR027417">
    <property type="entry name" value="P-loop_NTPase"/>
</dbReference>
<dbReference type="GO" id="GO:0043531">
    <property type="term" value="F:ADP binding"/>
    <property type="evidence" value="ECO:0007669"/>
    <property type="project" value="InterPro"/>
</dbReference>
<dbReference type="Gene3D" id="3.40.50.300">
    <property type="entry name" value="P-loop containing nucleotide triphosphate hydrolases"/>
    <property type="match status" value="1"/>
</dbReference>
<dbReference type="SUPFAM" id="SSF52540">
    <property type="entry name" value="P-loop containing nucleoside triphosphate hydrolases"/>
    <property type="match status" value="1"/>
</dbReference>
<dbReference type="Pfam" id="PF13432">
    <property type="entry name" value="TPR_16"/>
    <property type="match status" value="1"/>
</dbReference>